<organism evidence="2 3">
    <name type="scientific">Corynebacterium uterequi</name>
    <dbReference type="NCBI Taxonomy" id="1072256"/>
    <lineage>
        <taxon>Bacteria</taxon>
        <taxon>Bacillati</taxon>
        <taxon>Actinomycetota</taxon>
        <taxon>Actinomycetes</taxon>
        <taxon>Mycobacteriales</taxon>
        <taxon>Corynebacteriaceae</taxon>
        <taxon>Corynebacterium</taxon>
    </lineage>
</organism>
<feature type="transmembrane region" description="Helical" evidence="1">
    <location>
        <begin position="48"/>
        <end position="69"/>
    </location>
</feature>
<reference evidence="3" key="2">
    <citation type="submission" date="2015-05" db="EMBL/GenBank/DDBJ databases">
        <title>Complete genome sequence of Corynebacterium uterequi DSM 45634, isolated from the uterus of a maiden mare.</title>
        <authorList>
            <person name="Ruckert C."/>
            <person name="Albersmeier A."/>
            <person name="Winkler A."/>
            <person name="Tauch A."/>
        </authorList>
    </citation>
    <scope>NUCLEOTIDE SEQUENCE [LARGE SCALE GENOMIC DNA]</scope>
    <source>
        <strain evidence="3">DSM 45634</strain>
    </source>
</reference>
<dbReference type="PATRIC" id="fig|1072256.5.peg.184"/>
<proteinExistence type="predicted"/>
<dbReference type="OrthoDB" id="4394845at2"/>
<feature type="transmembrane region" description="Helical" evidence="1">
    <location>
        <begin position="89"/>
        <end position="112"/>
    </location>
</feature>
<dbReference type="PANTHER" id="PTHR38095">
    <property type="entry name" value="ANAEROBIC DIMETHYL SULFOXIDE REDUCTASE CHAIN YNFH"/>
    <property type="match status" value="1"/>
</dbReference>
<dbReference type="STRING" id="1072256.CUTER_00975"/>
<dbReference type="InterPro" id="IPR007059">
    <property type="entry name" value="DmsC"/>
</dbReference>
<gene>
    <name evidence="2" type="ORF">CUTER_00975</name>
</gene>
<dbReference type="Gene3D" id="1.20.1630.10">
    <property type="entry name" value="Formate dehydrogenase/DMSO reductase domain"/>
    <property type="match status" value="1"/>
</dbReference>
<feature type="transmembrane region" description="Helical" evidence="1">
    <location>
        <begin position="290"/>
        <end position="308"/>
    </location>
</feature>
<evidence type="ECO:0000313" key="3">
    <source>
        <dbReference type="Proteomes" id="UP000035548"/>
    </source>
</evidence>
<reference evidence="2 3" key="1">
    <citation type="journal article" date="2015" name="Genome Announc.">
        <title>Virulence Factor Genes Detected in the Complete Genome Sequence of Corynebacterium uterequi DSM 45634, Isolated from the Uterus of a Maiden Mare.</title>
        <authorList>
            <person name="Ruckert C."/>
            <person name="Kriete M."/>
            <person name="Jaenicke S."/>
            <person name="Winkler A."/>
            <person name="Tauch A."/>
        </authorList>
    </citation>
    <scope>NUCLEOTIDE SEQUENCE [LARGE SCALE GENOMIC DNA]</scope>
    <source>
        <strain evidence="2 3">DSM 45634</strain>
    </source>
</reference>
<dbReference type="KEGG" id="cut:CUTER_00975"/>
<keyword evidence="1" id="KW-1133">Transmembrane helix</keyword>
<sequence>MVVAELPMIIFTVVAQTSVGAFLALGAIQLAGAVKKIETPAVDRITNVALYAVGPLLVFGFIAAFFHLADPFHALNTMRHLQTSWLARELLFGVFFGGFGALFALTQWFGWLSRSLRNVLAVLAALSGVGLVFAMSMVYYSVETIPAWHHISVPVFFFATALLLGPLAVAVVLLAVWNLSVEGRRGIFARIARRGQQDGVAPREDLLLLTRKSIQWLTVVAAAAGVVIFVTYPLYLLHLSTAGPTAAAVADKLDGSFLFFRLALLGVAIVLAGGFAFLRAGVSEQPNKTLTVLIVAAFVLAFAAEIMGRNLHYVGLWHVGINTWQMYGGH</sequence>
<keyword evidence="1" id="KW-0812">Transmembrane</keyword>
<dbReference type="GO" id="GO:0005886">
    <property type="term" value="C:plasma membrane"/>
    <property type="evidence" value="ECO:0007669"/>
    <property type="project" value="TreeGrafter"/>
</dbReference>
<dbReference type="GO" id="GO:0019645">
    <property type="term" value="P:anaerobic electron transport chain"/>
    <property type="evidence" value="ECO:0007669"/>
    <property type="project" value="InterPro"/>
</dbReference>
<dbReference type="RefSeq" id="WP_047258846.1">
    <property type="nucleotide sequence ID" value="NZ_CP011546.1"/>
</dbReference>
<dbReference type="GO" id="GO:0009390">
    <property type="term" value="C:dimethyl sulfoxide reductase complex"/>
    <property type="evidence" value="ECO:0007669"/>
    <property type="project" value="TreeGrafter"/>
</dbReference>
<dbReference type="GO" id="GO:0009389">
    <property type="term" value="F:dimethyl sulfoxide reductase activity"/>
    <property type="evidence" value="ECO:0007669"/>
    <property type="project" value="TreeGrafter"/>
</dbReference>
<dbReference type="EMBL" id="CP011546">
    <property type="protein sequence ID" value="AKK10216.1"/>
    <property type="molecule type" value="Genomic_DNA"/>
</dbReference>
<keyword evidence="1" id="KW-0472">Membrane</keyword>
<feature type="transmembrane region" description="Helical" evidence="1">
    <location>
        <begin position="6"/>
        <end position="28"/>
    </location>
</feature>
<keyword evidence="3" id="KW-1185">Reference proteome</keyword>
<dbReference type="PANTHER" id="PTHR38095:SF2">
    <property type="entry name" value="ANAEROBIC DIMETHYL SULFOXIDE REDUCTASE CHAIN C"/>
    <property type="match status" value="1"/>
</dbReference>
<dbReference type="AlphaFoldDB" id="A0A0G3HA31"/>
<feature type="transmembrane region" description="Helical" evidence="1">
    <location>
        <begin position="216"/>
        <end position="237"/>
    </location>
</feature>
<name>A0A0G3HA31_9CORY</name>
<feature type="transmembrane region" description="Helical" evidence="1">
    <location>
        <begin position="154"/>
        <end position="177"/>
    </location>
</feature>
<protein>
    <submittedName>
        <fullName evidence="2">DMSO reductase anchor subunit</fullName>
    </submittedName>
</protein>
<evidence type="ECO:0000256" key="1">
    <source>
        <dbReference type="SAM" id="Phobius"/>
    </source>
</evidence>
<dbReference type="Proteomes" id="UP000035548">
    <property type="component" value="Chromosome"/>
</dbReference>
<evidence type="ECO:0000313" key="2">
    <source>
        <dbReference type="EMBL" id="AKK10216.1"/>
    </source>
</evidence>
<accession>A0A0G3HA31</accession>
<feature type="transmembrane region" description="Helical" evidence="1">
    <location>
        <begin position="257"/>
        <end position="278"/>
    </location>
</feature>
<dbReference type="Pfam" id="PF04976">
    <property type="entry name" value="DmsC"/>
    <property type="match status" value="1"/>
</dbReference>
<feature type="transmembrane region" description="Helical" evidence="1">
    <location>
        <begin position="119"/>
        <end position="142"/>
    </location>
</feature>